<feature type="region of interest" description="Disordered" evidence="1">
    <location>
        <begin position="62"/>
        <end position="83"/>
    </location>
</feature>
<dbReference type="Gene3D" id="3.40.50.1820">
    <property type="entry name" value="alpha/beta hydrolase"/>
    <property type="match status" value="1"/>
</dbReference>
<keyword evidence="3" id="KW-1185">Reference proteome</keyword>
<evidence type="ECO:0008006" key="4">
    <source>
        <dbReference type="Google" id="ProtNLM"/>
    </source>
</evidence>
<evidence type="ECO:0000313" key="3">
    <source>
        <dbReference type="Proteomes" id="UP001500503"/>
    </source>
</evidence>
<dbReference type="InterPro" id="IPR029058">
    <property type="entry name" value="AB_hydrolase_fold"/>
</dbReference>
<name>A0ABP8PNY4_9ACTN</name>
<comment type="caution">
    <text evidence="2">The sequence shown here is derived from an EMBL/GenBank/DDBJ whole genome shotgun (WGS) entry which is preliminary data.</text>
</comment>
<dbReference type="Proteomes" id="UP001500503">
    <property type="component" value="Unassembled WGS sequence"/>
</dbReference>
<dbReference type="EMBL" id="BAABHF010000015">
    <property type="protein sequence ID" value="GAA4489620.1"/>
    <property type="molecule type" value="Genomic_DNA"/>
</dbReference>
<sequence length="102" mass="11458">MPTAAINGTTLAYDEYGPKDGVGLVFSHSLFFNRGMFGDLVERFSADHRVVVYDHRVRARPRTGTRSTWTPSPRTPPRSTSTWSWGRVTSPFSCTSCWATSR</sequence>
<protein>
    <recommendedName>
        <fullName evidence="4">Alpha/beta hydrolase family protein</fullName>
    </recommendedName>
</protein>
<feature type="compositionally biased region" description="Low complexity" evidence="1">
    <location>
        <begin position="64"/>
        <end position="83"/>
    </location>
</feature>
<gene>
    <name evidence="2" type="ORF">GCM10023191_020720</name>
</gene>
<evidence type="ECO:0000313" key="2">
    <source>
        <dbReference type="EMBL" id="GAA4489620.1"/>
    </source>
</evidence>
<dbReference type="SUPFAM" id="SSF53474">
    <property type="entry name" value="alpha/beta-Hydrolases"/>
    <property type="match status" value="1"/>
</dbReference>
<organism evidence="2 3">
    <name type="scientific">Actinoallomurus oryzae</name>
    <dbReference type="NCBI Taxonomy" id="502180"/>
    <lineage>
        <taxon>Bacteria</taxon>
        <taxon>Bacillati</taxon>
        <taxon>Actinomycetota</taxon>
        <taxon>Actinomycetes</taxon>
        <taxon>Streptosporangiales</taxon>
        <taxon>Thermomonosporaceae</taxon>
        <taxon>Actinoallomurus</taxon>
    </lineage>
</organism>
<proteinExistence type="predicted"/>
<accession>A0ABP8PNY4</accession>
<reference evidence="3" key="1">
    <citation type="journal article" date="2019" name="Int. J. Syst. Evol. Microbiol.">
        <title>The Global Catalogue of Microorganisms (GCM) 10K type strain sequencing project: providing services to taxonomists for standard genome sequencing and annotation.</title>
        <authorList>
            <consortium name="The Broad Institute Genomics Platform"/>
            <consortium name="The Broad Institute Genome Sequencing Center for Infectious Disease"/>
            <person name="Wu L."/>
            <person name="Ma J."/>
        </authorList>
    </citation>
    <scope>NUCLEOTIDE SEQUENCE [LARGE SCALE GENOMIC DNA]</scope>
    <source>
        <strain evidence="3">JCM 17933</strain>
    </source>
</reference>
<evidence type="ECO:0000256" key="1">
    <source>
        <dbReference type="SAM" id="MobiDB-lite"/>
    </source>
</evidence>